<dbReference type="InterPro" id="IPR004391">
    <property type="entry name" value="Glu_race"/>
</dbReference>
<feature type="compositionally biased region" description="Basic and acidic residues" evidence="8">
    <location>
        <begin position="284"/>
        <end position="293"/>
    </location>
</feature>
<dbReference type="OrthoDB" id="9801055at2"/>
<dbReference type="GO" id="GO:0071555">
    <property type="term" value="P:cell wall organization"/>
    <property type="evidence" value="ECO:0007669"/>
    <property type="project" value="UniProtKB-KW"/>
</dbReference>
<evidence type="ECO:0000256" key="5">
    <source>
        <dbReference type="ARBA" id="ARBA00023235"/>
    </source>
</evidence>
<dbReference type="InterPro" id="IPR033134">
    <property type="entry name" value="Asp/Glu_racemase_AS_2"/>
</dbReference>
<dbReference type="PROSITE" id="PS00924">
    <property type="entry name" value="ASP_GLU_RACEMASE_2"/>
    <property type="match status" value="1"/>
</dbReference>
<feature type="binding site" evidence="7">
    <location>
        <begin position="44"/>
        <end position="45"/>
    </location>
    <ligand>
        <name>substrate</name>
    </ligand>
</feature>
<accession>A0A4Z1C8D8</accession>
<dbReference type="GO" id="GO:0009252">
    <property type="term" value="P:peptidoglycan biosynthetic process"/>
    <property type="evidence" value="ECO:0007669"/>
    <property type="project" value="UniProtKB-UniRule"/>
</dbReference>
<comment type="similarity">
    <text evidence="7">Belongs to the aspartate/glutamate racemases family.</text>
</comment>
<comment type="pathway">
    <text evidence="7">Cell wall biogenesis; peptidoglycan biosynthesis.</text>
</comment>
<dbReference type="SUPFAM" id="SSF53681">
    <property type="entry name" value="Aspartate/glutamate racemase"/>
    <property type="match status" value="2"/>
</dbReference>
<dbReference type="Gene3D" id="3.40.50.1860">
    <property type="match status" value="2"/>
</dbReference>
<dbReference type="PANTHER" id="PTHR21198:SF2">
    <property type="entry name" value="GLUTAMATE RACEMASE"/>
    <property type="match status" value="1"/>
</dbReference>
<dbReference type="UniPathway" id="UPA00219"/>
<dbReference type="PROSITE" id="PS00923">
    <property type="entry name" value="ASP_GLU_RACEMASE_1"/>
    <property type="match status" value="1"/>
</dbReference>
<dbReference type="GO" id="GO:0008881">
    <property type="term" value="F:glutamate racemase activity"/>
    <property type="evidence" value="ECO:0007669"/>
    <property type="project" value="UniProtKB-UniRule"/>
</dbReference>
<comment type="catalytic activity">
    <reaction evidence="1 7">
        <text>L-glutamate = D-glutamate</text>
        <dbReference type="Rhea" id="RHEA:12813"/>
        <dbReference type="ChEBI" id="CHEBI:29985"/>
        <dbReference type="ChEBI" id="CHEBI:29986"/>
        <dbReference type="EC" id="5.1.1.3"/>
    </reaction>
</comment>
<dbReference type="EC" id="5.1.1.3" evidence="2 7"/>
<keyword evidence="3 7" id="KW-0133">Cell shape</keyword>
<feature type="active site" description="Proton donor/acceptor" evidence="7">
    <location>
        <position position="186"/>
    </location>
</feature>
<feature type="binding site" evidence="7">
    <location>
        <begin position="77"/>
        <end position="78"/>
    </location>
    <ligand>
        <name>substrate</name>
    </ligand>
</feature>
<feature type="binding site" evidence="7">
    <location>
        <begin position="12"/>
        <end position="13"/>
    </location>
    <ligand>
        <name>substrate</name>
    </ligand>
</feature>
<evidence type="ECO:0000256" key="6">
    <source>
        <dbReference type="ARBA" id="ARBA00023316"/>
    </source>
</evidence>
<dbReference type="InterPro" id="IPR015942">
    <property type="entry name" value="Asp/Glu/hydantoin_racemase"/>
</dbReference>
<keyword evidence="5 7" id="KW-0413">Isomerase</keyword>
<feature type="active site" description="Proton donor/acceptor" evidence="7">
    <location>
        <position position="76"/>
    </location>
</feature>
<protein>
    <recommendedName>
        <fullName evidence="2 7">Glutamate racemase</fullName>
        <ecNumber evidence="2 7">5.1.1.3</ecNumber>
    </recommendedName>
</protein>
<feature type="binding site" evidence="7">
    <location>
        <begin position="187"/>
        <end position="188"/>
    </location>
    <ligand>
        <name>substrate</name>
    </ligand>
</feature>
<sequence length="293" mass="31379">MNLPQPRILVFDSGIGGLSIARCIHRALPAAQLVYLADSAGFPYGGQPESVVVERSQRLIGRALNDVPCDIVVVACNTASTVVLPALRAMTDTPVIGVVPAIKPAAALSQNRRIGILATPATVTRPYLESLVAEFASDCHVERIGHPQLVHWIEQQLAGDSLPSEDLSRALQPFRDAGVDTVVLGCTHYPLIASVLRELLPDVTYWVDSGDAIARRVGWLLEQSGRSVASLKAQGAARTMVDVLFTGSLPDGMADYLAELGLPAGRLQGNWPADPGSDQPGQLEHGEEFQRRQ</sequence>
<dbReference type="InterPro" id="IPR001920">
    <property type="entry name" value="Asp/Glu_race"/>
</dbReference>
<evidence type="ECO:0000256" key="4">
    <source>
        <dbReference type="ARBA" id="ARBA00022984"/>
    </source>
</evidence>
<evidence type="ECO:0000256" key="2">
    <source>
        <dbReference type="ARBA" id="ARBA00013090"/>
    </source>
</evidence>
<evidence type="ECO:0000256" key="1">
    <source>
        <dbReference type="ARBA" id="ARBA00001602"/>
    </source>
</evidence>
<evidence type="ECO:0000256" key="8">
    <source>
        <dbReference type="SAM" id="MobiDB-lite"/>
    </source>
</evidence>
<name>A0A4Z1C8D8_9GAMM</name>
<keyword evidence="10" id="KW-1185">Reference proteome</keyword>
<dbReference type="EMBL" id="SRPF01000001">
    <property type="protein sequence ID" value="TGN41990.1"/>
    <property type="molecule type" value="Genomic_DNA"/>
</dbReference>
<gene>
    <name evidence="7" type="primary">murI</name>
    <name evidence="9" type="ORF">E5Q11_00495</name>
</gene>
<evidence type="ECO:0000313" key="10">
    <source>
        <dbReference type="Proteomes" id="UP000298325"/>
    </source>
</evidence>
<dbReference type="Proteomes" id="UP000298325">
    <property type="component" value="Unassembled WGS sequence"/>
</dbReference>
<reference evidence="9 10" key="1">
    <citation type="submission" date="2019-04" db="EMBL/GenBank/DDBJ databases">
        <authorList>
            <person name="Park S."/>
            <person name="Yoon J.-H."/>
        </authorList>
    </citation>
    <scope>NUCLEOTIDE SEQUENCE [LARGE SCALE GENOMIC DNA]</scope>
    <source>
        <strain evidence="9 10">HJM-18</strain>
    </source>
</reference>
<evidence type="ECO:0000256" key="7">
    <source>
        <dbReference type="HAMAP-Rule" id="MF_00258"/>
    </source>
</evidence>
<keyword evidence="4 7" id="KW-0573">Peptidoglycan synthesis</keyword>
<comment type="caution">
    <text evidence="9">The sequence shown here is derived from an EMBL/GenBank/DDBJ whole genome shotgun (WGS) entry which is preliminary data.</text>
</comment>
<dbReference type="Pfam" id="PF01177">
    <property type="entry name" value="Asp_Glu_race"/>
    <property type="match status" value="1"/>
</dbReference>
<evidence type="ECO:0000313" key="9">
    <source>
        <dbReference type="EMBL" id="TGN41990.1"/>
    </source>
</evidence>
<keyword evidence="6 7" id="KW-0961">Cell wall biogenesis/degradation</keyword>
<dbReference type="HAMAP" id="MF_00258">
    <property type="entry name" value="Glu_racemase"/>
    <property type="match status" value="1"/>
</dbReference>
<dbReference type="InterPro" id="IPR018187">
    <property type="entry name" value="Asp/Glu_racemase_AS_1"/>
</dbReference>
<feature type="region of interest" description="Disordered" evidence="8">
    <location>
        <begin position="268"/>
        <end position="293"/>
    </location>
</feature>
<dbReference type="NCBIfam" id="TIGR00067">
    <property type="entry name" value="glut_race"/>
    <property type="match status" value="1"/>
</dbReference>
<dbReference type="FunFam" id="3.40.50.1860:FF:000001">
    <property type="entry name" value="Glutamate racemase"/>
    <property type="match status" value="1"/>
</dbReference>
<organism evidence="9 10">
    <name type="scientific">Marinobacter confluentis</name>
    <dbReference type="NCBI Taxonomy" id="1697557"/>
    <lineage>
        <taxon>Bacteria</taxon>
        <taxon>Pseudomonadati</taxon>
        <taxon>Pseudomonadota</taxon>
        <taxon>Gammaproteobacteria</taxon>
        <taxon>Pseudomonadales</taxon>
        <taxon>Marinobacteraceae</taxon>
        <taxon>Marinobacter</taxon>
    </lineage>
</organism>
<evidence type="ECO:0000256" key="3">
    <source>
        <dbReference type="ARBA" id="ARBA00022960"/>
    </source>
</evidence>
<dbReference type="PANTHER" id="PTHR21198">
    <property type="entry name" value="GLUTAMATE RACEMASE"/>
    <property type="match status" value="1"/>
</dbReference>
<dbReference type="AlphaFoldDB" id="A0A4Z1C8D8"/>
<dbReference type="GO" id="GO:0008360">
    <property type="term" value="P:regulation of cell shape"/>
    <property type="evidence" value="ECO:0007669"/>
    <property type="project" value="UniProtKB-KW"/>
</dbReference>
<proteinExistence type="inferred from homology"/>
<comment type="function">
    <text evidence="7">Provides the (R)-glutamate required for cell wall biosynthesis.</text>
</comment>